<dbReference type="KEGG" id="smia:P344_03615"/>
<dbReference type="HOGENOM" id="CLU_3410231_0_0_14"/>
<evidence type="ECO:0000313" key="1">
    <source>
        <dbReference type="EMBL" id="AHI58064.1"/>
    </source>
</evidence>
<keyword evidence="2" id="KW-1185">Reference proteome</keyword>
<name>W6AWG0_9MOLU</name>
<dbReference type="Proteomes" id="UP000019260">
    <property type="component" value="Chromosome"/>
</dbReference>
<organism evidence="1 2">
    <name type="scientific">Spiroplasma mirum ATCC 29335</name>
    <dbReference type="NCBI Taxonomy" id="838561"/>
    <lineage>
        <taxon>Bacteria</taxon>
        <taxon>Bacillati</taxon>
        <taxon>Mycoplasmatota</taxon>
        <taxon>Mollicutes</taxon>
        <taxon>Entomoplasmatales</taxon>
        <taxon>Spiroplasmataceae</taxon>
        <taxon>Spiroplasma</taxon>
    </lineage>
</organism>
<dbReference type="STRING" id="838561.P344_03615"/>
<dbReference type="EMBL" id="CP006720">
    <property type="protein sequence ID" value="AHI58064.1"/>
    <property type="molecule type" value="Genomic_DNA"/>
</dbReference>
<evidence type="ECO:0000313" key="2">
    <source>
        <dbReference type="Proteomes" id="UP000019260"/>
    </source>
</evidence>
<sequence length="29" mass="3418">METIDKILNNHFLKSINELLEKFKATTII</sequence>
<accession>W6AWG0</accession>
<proteinExistence type="predicted"/>
<dbReference type="PATRIC" id="fig|838561.3.peg.699"/>
<reference evidence="1 2" key="1">
    <citation type="submission" date="2013-09" db="EMBL/GenBank/DDBJ databases">
        <title>Complete genome sequence of Spiroplasma mirum suckling mouse cataract agent.</title>
        <authorList>
            <person name="Landry C.A."/>
            <person name="Bastian F.O."/>
            <person name="Thune R.L."/>
        </authorList>
    </citation>
    <scope>NUCLEOTIDE SEQUENCE [LARGE SCALE GENOMIC DNA]</scope>
    <source>
        <strain evidence="1 2">SMCA</strain>
    </source>
</reference>
<dbReference type="AlphaFoldDB" id="W6AWG0"/>
<gene>
    <name evidence="1" type="ORF">P344_03615</name>
</gene>
<protein>
    <submittedName>
        <fullName evidence="1">Uncharacterized protein</fullName>
    </submittedName>
</protein>